<keyword evidence="7" id="KW-1185">Reference proteome</keyword>
<evidence type="ECO:0000313" key="6">
    <source>
        <dbReference type="EMBL" id="KAF7423919.1"/>
    </source>
</evidence>
<evidence type="ECO:0000256" key="2">
    <source>
        <dbReference type="ARBA" id="ARBA00022692"/>
    </source>
</evidence>
<evidence type="ECO:0000256" key="1">
    <source>
        <dbReference type="ARBA" id="ARBA00004141"/>
    </source>
</evidence>
<evidence type="ECO:0000256" key="5">
    <source>
        <dbReference type="RuleBase" id="RU362022"/>
    </source>
</evidence>
<reference evidence="6" key="1">
    <citation type="submission" date="2019-07" db="EMBL/GenBank/DDBJ databases">
        <authorList>
            <person name="Palmer J.M."/>
        </authorList>
    </citation>
    <scope>NUCLEOTIDE SEQUENCE</scope>
    <source>
        <strain evidence="6">PC9</strain>
    </source>
</reference>
<keyword evidence="3 5" id="KW-1133">Transmembrane helix</keyword>
<keyword evidence="5" id="KW-0256">Endoplasmic reticulum</keyword>
<dbReference type="GeneID" id="59379035"/>
<dbReference type="InterPro" id="IPR007269">
    <property type="entry name" value="ICMT_MeTrfase"/>
</dbReference>
<dbReference type="VEuPathDB" id="FungiDB:PC9H_009217"/>
<comment type="caution">
    <text evidence="5">Lacks conserved residue(s) required for the propagation of feature annotation.</text>
</comment>
<comment type="catalytic activity">
    <reaction evidence="5">
        <text>[protein]-C-terminal S-[(2E,6E)-farnesyl]-L-cysteine + S-adenosyl-L-methionine = [protein]-C-terminal S-[(2E,6E)-farnesyl]-L-cysteine methyl ester + S-adenosyl-L-homocysteine</text>
        <dbReference type="Rhea" id="RHEA:21672"/>
        <dbReference type="Rhea" id="RHEA-COMP:12125"/>
        <dbReference type="Rhea" id="RHEA-COMP:12126"/>
        <dbReference type="ChEBI" id="CHEBI:57856"/>
        <dbReference type="ChEBI" id="CHEBI:59789"/>
        <dbReference type="ChEBI" id="CHEBI:90510"/>
        <dbReference type="ChEBI" id="CHEBI:90511"/>
        <dbReference type="EC" id="2.1.1.100"/>
    </reaction>
</comment>
<name>A0A8H6ZP90_PLEOS</name>
<dbReference type="GO" id="GO:0032259">
    <property type="term" value="P:methylation"/>
    <property type="evidence" value="ECO:0007669"/>
    <property type="project" value="UniProtKB-KW"/>
</dbReference>
<evidence type="ECO:0000256" key="3">
    <source>
        <dbReference type="ARBA" id="ARBA00022989"/>
    </source>
</evidence>
<protein>
    <recommendedName>
        <fullName evidence="5">Protein-S-isoprenylcysteine O-methyltransferase</fullName>
        <ecNumber evidence="5">2.1.1.100</ecNumber>
    </recommendedName>
</protein>
<dbReference type="EMBL" id="JACETU010000007">
    <property type="protein sequence ID" value="KAF7423919.1"/>
    <property type="molecule type" value="Genomic_DNA"/>
</dbReference>
<keyword evidence="2 5" id="KW-0812">Transmembrane</keyword>
<comment type="similarity">
    <text evidence="5">Belongs to the class VI-like SAM-binding methyltransferase superfamily. Isoprenylcysteine carboxyl methyltransferase family.</text>
</comment>
<dbReference type="EC" id="2.1.1.100" evidence="5"/>
<gene>
    <name evidence="6" type="ORF">PC9H_009217</name>
</gene>
<feature type="transmembrane region" description="Helical" evidence="5">
    <location>
        <begin position="172"/>
        <end position="192"/>
    </location>
</feature>
<organism evidence="6 7">
    <name type="scientific">Pleurotus ostreatus</name>
    <name type="common">Oyster mushroom</name>
    <name type="synonym">White-rot fungus</name>
    <dbReference type="NCBI Taxonomy" id="5322"/>
    <lineage>
        <taxon>Eukaryota</taxon>
        <taxon>Fungi</taxon>
        <taxon>Dikarya</taxon>
        <taxon>Basidiomycota</taxon>
        <taxon>Agaricomycotina</taxon>
        <taxon>Agaricomycetes</taxon>
        <taxon>Agaricomycetidae</taxon>
        <taxon>Agaricales</taxon>
        <taxon>Pleurotineae</taxon>
        <taxon>Pleurotaceae</taxon>
        <taxon>Pleurotus</taxon>
    </lineage>
</organism>
<keyword evidence="4 5" id="KW-0472">Membrane</keyword>
<dbReference type="GO" id="GO:0004671">
    <property type="term" value="F:protein C-terminal S-isoprenylcysteine carboxyl O-methyltransferase activity"/>
    <property type="evidence" value="ECO:0007669"/>
    <property type="project" value="UniProtKB-EC"/>
</dbReference>
<dbReference type="Proteomes" id="UP000623687">
    <property type="component" value="Unassembled WGS sequence"/>
</dbReference>
<feature type="transmembrane region" description="Helical" evidence="5">
    <location>
        <begin position="142"/>
        <end position="160"/>
    </location>
</feature>
<dbReference type="AlphaFoldDB" id="A0A8H6ZP90"/>
<dbReference type="OrthoDB" id="422086at2759"/>
<keyword evidence="5" id="KW-0949">S-adenosyl-L-methionine</keyword>
<comment type="subcellular location">
    <subcellularLocation>
        <location evidence="5">Endoplasmic reticulum membrane</location>
        <topology evidence="5">Multi-pass membrane protein</topology>
    </subcellularLocation>
    <subcellularLocation>
        <location evidence="1">Membrane</location>
        <topology evidence="1">Multi-pass membrane protein</topology>
    </subcellularLocation>
</comment>
<proteinExistence type="inferred from homology"/>
<dbReference type="RefSeq" id="XP_036628113.1">
    <property type="nucleotide sequence ID" value="XM_036778724.1"/>
</dbReference>
<sequence>MYPLENFTQTNALAILTAVFYYKSLTLPNAPIPNVQLMNKSWFERSIWFRTTSSKGVVCAMSFLDVASALRLSRDPDSCTASLGFSTTPVVAIIGAATTIVAGLLRVWCFAELGTLFDFAFNIKADHRLVTTGPYAYVRHPSYTGCFAAYIGATIFMYAPGQWLSECGSGSVVGLAVSCVWFWNLVVCFYGLGRRMGAEDEGLRRRFGKEWDEFAQRVPRRLIPGIY</sequence>
<comment type="caution">
    <text evidence="6">The sequence shown here is derived from an EMBL/GenBank/DDBJ whole genome shotgun (WGS) entry which is preliminary data.</text>
</comment>
<dbReference type="Gene3D" id="1.20.120.1630">
    <property type="match status" value="1"/>
</dbReference>
<keyword evidence="5" id="KW-0808">Transferase</keyword>
<evidence type="ECO:0000256" key="4">
    <source>
        <dbReference type="ARBA" id="ARBA00023136"/>
    </source>
</evidence>
<accession>A0A8H6ZP90</accession>
<dbReference type="Pfam" id="PF04140">
    <property type="entry name" value="ICMT"/>
    <property type="match status" value="1"/>
</dbReference>
<dbReference type="GO" id="GO:0005789">
    <property type="term" value="C:endoplasmic reticulum membrane"/>
    <property type="evidence" value="ECO:0007669"/>
    <property type="project" value="UniProtKB-SubCell"/>
</dbReference>
<keyword evidence="5" id="KW-0489">Methyltransferase</keyword>
<evidence type="ECO:0000313" key="7">
    <source>
        <dbReference type="Proteomes" id="UP000623687"/>
    </source>
</evidence>
<feature type="transmembrane region" description="Helical" evidence="5">
    <location>
        <begin position="90"/>
        <end position="121"/>
    </location>
</feature>
<dbReference type="PANTHER" id="PTHR12714:SF9">
    <property type="entry name" value="PROTEIN-S-ISOPRENYLCYSTEINE O-METHYLTRANSFERASE"/>
    <property type="match status" value="1"/>
</dbReference>
<dbReference type="PANTHER" id="PTHR12714">
    <property type="entry name" value="PROTEIN-S ISOPRENYLCYSTEINE O-METHYLTRANSFERASE"/>
    <property type="match status" value="1"/>
</dbReference>